<evidence type="ECO:0000256" key="3">
    <source>
        <dbReference type="ARBA" id="ARBA00022833"/>
    </source>
</evidence>
<comment type="caution">
    <text evidence="8">The sequence shown here is derived from an EMBL/GenBank/DDBJ whole genome shotgun (WGS) entry which is preliminary data.</text>
</comment>
<keyword evidence="9" id="KW-1185">Reference proteome</keyword>
<feature type="domain" description="RING-type" evidence="6">
    <location>
        <begin position="18"/>
        <end position="61"/>
    </location>
</feature>
<dbReference type="InterPro" id="IPR017907">
    <property type="entry name" value="Znf_RING_CS"/>
</dbReference>
<keyword evidence="5" id="KW-0175">Coiled coil</keyword>
<dbReference type="Proteomes" id="UP001186944">
    <property type="component" value="Unassembled WGS sequence"/>
</dbReference>
<sequence length="650" mass="73274">MSAKIDSKENEVDTRLQCIMCNKVLEIPRLLPCLHSICTKCLKAAIDSNKSQGTISCHKCNESFSIPAEEVQGFPVNVFLQGELGVYSVHDNKEKHCEICSLKKKKTPAKSKCIDCGDLLCEACGGAHSSTRLTIAHRVTPLEEIAKGSHDLAIRKMNRIPCLKHEKELLNSFCEDCDLLICRECRLTSHLNHSCGHVDDVDMNKHADVPLGVRHLEKRMELLVDICKGVDLTLTEIDQQEQNSIEEVEETTKRLASQIEHEKADIIERIRRQMNAQREKCKDHKEVVSSRSDQIKESVDFCKNVTEKGKNEESLYLESCMLNRLQYLDQQPSVKQEVICQFPEVRLKNMFGSVDNIRFFDFLPGPPSSIPLIQEEDPVDPNVPRIAHLHLIKKINTFTADDDTAPKITGLATDRSDRLLVSDGANRKIKRFMATGKYLETVHRCKPLGMAVSDDVVATTDHFGLTLVSPDGILKVRLDNNAASYPISSYEGIHFALANTRSQDISIYDKYGEVLKTIAIPRTMRKARSRNIYFLAANSKGEFIAADWGTNSLLLIDLEGNIIQEFRCQGSTPRDWLPGNISIDIHDNIFVADHQRGSIMVLSPNLRVVYKHSTKREYLERPMHACFDSNGNMFVSGKSGIVNVYSCKYV</sequence>
<dbReference type="AlphaFoldDB" id="A0AA88Y064"/>
<gene>
    <name evidence="8" type="ORF">FSP39_019974</name>
</gene>
<evidence type="ECO:0000256" key="2">
    <source>
        <dbReference type="ARBA" id="ARBA00022771"/>
    </source>
</evidence>
<keyword evidence="3" id="KW-0862">Zinc</keyword>
<evidence type="ECO:0000256" key="5">
    <source>
        <dbReference type="SAM" id="Coils"/>
    </source>
</evidence>
<dbReference type="SUPFAM" id="SSF57850">
    <property type="entry name" value="RING/U-box"/>
    <property type="match status" value="1"/>
</dbReference>
<evidence type="ECO:0000313" key="8">
    <source>
        <dbReference type="EMBL" id="KAK3091461.1"/>
    </source>
</evidence>
<dbReference type="PROSITE" id="PS50089">
    <property type="entry name" value="ZF_RING_2"/>
    <property type="match status" value="1"/>
</dbReference>
<protein>
    <submittedName>
        <fullName evidence="8">Uncharacterized protein</fullName>
    </submittedName>
</protein>
<evidence type="ECO:0000259" key="7">
    <source>
        <dbReference type="PROSITE" id="PS50119"/>
    </source>
</evidence>
<evidence type="ECO:0000256" key="4">
    <source>
        <dbReference type="PROSITE-ProRule" id="PRU00024"/>
    </source>
</evidence>
<dbReference type="PANTHER" id="PTHR25462:SF296">
    <property type="entry name" value="MEIOTIC P26, ISOFORM F"/>
    <property type="match status" value="1"/>
</dbReference>
<dbReference type="InterPro" id="IPR047153">
    <property type="entry name" value="TRIM45/56/19-like"/>
</dbReference>
<dbReference type="SUPFAM" id="SSF101898">
    <property type="entry name" value="NHL repeat"/>
    <property type="match status" value="1"/>
</dbReference>
<dbReference type="PROSITE" id="PS00518">
    <property type="entry name" value="ZF_RING_1"/>
    <property type="match status" value="1"/>
</dbReference>
<name>A0AA88Y064_PINIB</name>
<dbReference type="InterPro" id="IPR011042">
    <property type="entry name" value="6-blade_b-propeller_TolB-like"/>
</dbReference>
<feature type="domain" description="B box-type" evidence="7">
    <location>
        <begin position="157"/>
        <end position="211"/>
    </location>
</feature>
<dbReference type="InterPro" id="IPR000315">
    <property type="entry name" value="Znf_B-box"/>
</dbReference>
<dbReference type="GO" id="GO:0008270">
    <property type="term" value="F:zinc ion binding"/>
    <property type="evidence" value="ECO:0007669"/>
    <property type="project" value="UniProtKB-KW"/>
</dbReference>
<feature type="domain" description="B box-type" evidence="7">
    <location>
        <begin position="92"/>
        <end position="142"/>
    </location>
</feature>
<keyword evidence="2 4" id="KW-0863">Zinc-finger</keyword>
<reference evidence="8" key="1">
    <citation type="submission" date="2019-08" db="EMBL/GenBank/DDBJ databases">
        <title>The improved chromosome-level genome for the pearl oyster Pinctada fucata martensii using PacBio sequencing and Hi-C.</title>
        <authorList>
            <person name="Zheng Z."/>
        </authorList>
    </citation>
    <scope>NUCLEOTIDE SEQUENCE</scope>
    <source>
        <strain evidence="8">ZZ-2019</strain>
        <tissue evidence="8">Adductor muscle</tissue>
    </source>
</reference>
<evidence type="ECO:0000259" key="6">
    <source>
        <dbReference type="PROSITE" id="PS50089"/>
    </source>
</evidence>
<dbReference type="SUPFAM" id="SSF57845">
    <property type="entry name" value="B-box zinc-binding domain"/>
    <property type="match status" value="1"/>
</dbReference>
<dbReference type="InterPro" id="IPR013083">
    <property type="entry name" value="Znf_RING/FYVE/PHD"/>
</dbReference>
<evidence type="ECO:0000256" key="1">
    <source>
        <dbReference type="ARBA" id="ARBA00022723"/>
    </source>
</evidence>
<dbReference type="InterPro" id="IPR018957">
    <property type="entry name" value="Znf_C3HC4_RING-type"/>
</dbReference>
<dbReference type="Gene3D" id="2.120.10.30">
    <property type="entry name" value="TolB, C-terminal domain"/>
    <property type="match status" value="1"/>
</dbReference>
<dbReference type="PANTHER" id="PTHR25462">
    <property type="entry name" value="BONUS, ISOFORM C-RELATED"/>
    <property type="match status" value="1"/>
</dbReference>
<organism evidence="8 9">
    <name type="scientific">Pinctada imbricata</name>
    <name type="common">Atlantic pearl-oyster</name>
    <name type="synonym">Pinctada martensii</name>
    <dbReference type="NCBI Taxonomy" id="66713"/>
    <lineage>
        <taxon>Eukaryota</taxon>
        <taxon>Metazoa</taxon>
        <taxon>Spiralia</taxon>
        <taxon>Lophotrochozoa</taxon>
        <taxon>Mollusca</taxon>
        <taxon>Bivalvia</taxon>
        <taxon>Autobranchia</taxon>
        <taxon>Pteriomorphia</taxon>
        <taxon>Pterioida</taxon>
        <taxon>Pterioidea</taxon>
        <taxon>Pteriidae</taxon>
        <taxon>Pinctada</taxon>
    </lineage>
</organism>
<dbReference type="InterPro" id="IPR001841">
    <property type="entry name" value="Znf_RING"/>
</dbReference>
<dbReference type="EMBL" id="VSWD01000010">
    <property type="protein sequence ID" value="KAK3091461.1"/>
    <property type="molecule type" value="Genomic_DNA"/>
</dbReference>
<keyword evidence="1" id="KW-0479">Metal-binding</keyword>
<dbReference type="Pfam" id="PF00643">
    <property type="entry name" value="zf-B_box"/>
    <property type="match status" value="1"/>
</dbReference>
<proteinExistence type="predicted"/>
<accession>A0AA88Y064</accession>
<feature type="coiled-coil region" evidence="5">
    <location>
        <begin position="245"/>
        <end position="287"/>
    </location>
</feature>
<dbReference type="SMART" id="SM00336">
    <property type="entry name" value="BBOX"/>
    <property type="match status" value="2"/>
</dbReference>
<dbReference type="Gene3D" id="3.30.160.60">
    <property type="entry name" value="Classic Zinc Finger"/>
    <property type="match status" value="1"/>
</dbReference>
<evidence type="ECO:0000313" key="9">
    <source>
        <dbReference type="Proteomes" id="UP001186944"/>
    </source>
</evidence>
<dbReference type="Pfam" id="PF00097">
    <property type="entry name" value="zf-C3HC4"/>
    <property type="match status" value="1"/>
</dbReference>
<dbReference type="Gene3D" id="3.30.40.10">
    <property type="entry name" value="Zinc/RING finger domain, C3HC4 (zinc finger)"/>
    <property type="match status" value="1"/>
</dbReference>
<dbReference type="PROSITE" id="PS50119">
    <property type="entry name" value="ZF_BBOX"/>
    <property type="match status" value="2"/>
</dbReference>